<evidence type="ECO:0000259" key="8">
    <source>
        <dbReference type="Pfam" id="PF00441"/>
    </source>
</evidence>
<protein>
    <submittedName>
        <fullName evidence="11">Acyl-CoA dehydrogenase</fullName>
    </submittedName>
</protein>
<dbReference type="Gene3D" id="1.20.140.10">
    <property type="entry name" value="Butyryl-CoA Dehydrogenase, subunit A, domain 3"/>
    <property type="match status" value="1"/>
</dbReference>
<dbReference type="InterPro" id="IPR013786">
    <property type="entry name" value="AcylCoA_DH/ox_N"/>
</dbReference>
<feature type="domain" description="Acyl-CoA dehydrogenase/oxidase C-terminal" evidence="8">
    <location>
        <begin position="251"/>
        <end position="399"/>
    </location>
</feature>
<dbReference type="InterPro" id="IPR036250">
    <property type="entry name" value="AcylCo_DH-like_C"/>
</dbReference>
<gene>
    <name evidence="11" type="ORF">OS145_01027</name>
</gene>
<evidence type="ECO:0000256" key="7">
    <source>
        <dbReference type="RuleBase" id="RU362125"/>
    </source>
</evidence>
<comment type="similarity">
    <text evidence="2 7">Belongs to the acyl-CoA dehydrogenase family.</text>
</comment>
<dbReference type="InterPro" id="IPR037069">
    <property type="entry name" value="AcylCoA_DH/ox_N_sf"/>
</dbReference>
<dbReference type="InterPro" id="IPR046373">
    <property type="entry name" value="Acyl-CoA_Oxase/DH_mid-dom_sf"/>
</dbReference>
<dbReference type="SUPFAM" id="SSF56645">
    <property type="entry name" value="Acyl-CoA dehydrogenase NM domain-like"/>
    <property type="match status" value="1"/>
</dbReference>
<dbReference type="SUPFAM" id="SSF47203">
    <property type="entry name" value="Acyl-CoA dehydrogenase C-terminal domain-like"/>
    <property type="match status" value="1"/>
</dbReference>
<evidence type="ECO:0000256" key="3">
    <source>
        <dbReference type="ARBA" id="ARBA00011738"/>
    </source>
</evidence>
<dbReference type="Gene3D" id="2.40.110.10">
    <property type="entry name" value="Butyryl-CoA Dehydrogenase, subunit A, domain 2"/>
    <property type="match status" value="1"/>
</dbReference>
<dbReference type="Pfam" id="PF02770">
    <property type="entry name" value="Acyl-CoA_dh_M"/>
    <property type="match status" value="1"/>
</dbReference>
<comment type="subunit">
    <text evidence="3">Homodimer.</text>
</comment>
<keyword evidence="4 7" id="KW-0285">Flavoprotein</keyword>
<evidence type="ECO:0000256" key="5">
    <source>
        <dbReference type="ARBA" id="ARBA00022827"/>
    </source>
</evidence>
<dbReference type="RefSeq" id="WP_006955513.1">
    <property type="nucleotide sequence ID" value="NZ_CH672405.1"/>
</dbReference>
<keyword evidence="6 7" id="KW-0560">Oxidoreductase</keyword>
<evidence type="ECO:0000259" key="9">
    <source>
        <dbReference type="Pfam" id="PF02770"/>
    </source>
</evidence>
<evidence type="ECO:0000313" key="12">
    <source>
        <dbReference type="Proteomes" id="UP000016543"/>
    </source>
</evidence>
<reference evidence="11 12" key="1">
    <citation type="submission" date="2006-01" db="EMBL/GenBank/DDBJ databases">
        <authorList>
            <person name="Brettar I."/>
            <person name="Hofle M."/>
            <person name="Ferriera S."/>
            <person name="Johnson J."/>
            <person name="Kravitz S."/>
            <person name="Halpern A."/>
            <person name="Remington K."/>
            <person name="Beeson K."/>
            <person name="Tran B."/>
            <person name="Rogers Y.-H."/>
            <person name="Friedman R."/>
            <person name="Venter J.C."/>
        </authorList>
    </citation>
    <scope>NUCLEOTIDE SEQUENCE [LARGE SCALE GENOMIC DNA]</scope>
    <source>
        <strain evidence="11 12">OS145</strain>
    </source>
</reference>
<dbReference type="Proteomes" id="UP000016543">
    <property type="component" value="Unassembled WGS sequence"/>
</dbReference>
<comment type="caution">
    <text evidence="11">The sequence shown here is derived from an EMBL/GenBank/DDBJ whole genome shotgun (WGS) entry which is preliminary data.</text>
</comment>
<comment type="cofactor">
    <cofactor evidence="1 7">
        <name>FAD</name>
        <dbReference type="ChEBI" id="CHEBI:57692"/>
    </cofactor>
</comment>
<feature type="domain" description="Acyl-CoA oxidase/dehydrogenase middle" evidence="9">
    <location>
        <begin position="139"/>
        <end position="239"/>
    </location>
</feature>
<dbReference type="InterPro" id="IPR009100">
    <property type="entry name" value="AcylCoA_DH/oxidase_NM_dom_sf"/>
</dbReference>
<organism evidence="11 12">
    <name type="scientific">Idiomarina baltica OS145</name>
    <dbReference type="NCBI Taxonomy" id="314276"/>
    <lineage>
        <taxon>Bacteria</taxon>
        <taxon>Pseudomonadati</taxon>
        <taxon>Pseudomonadota</taxon>
        <taxon>Gammaproteobacteria</taxon>
        <taxon>Alteromonadales</taxon>
        <taxon>Idiomarinaceae</taxon>
        <taxon>Idiomarina</taxon>
    </lineage>
</organism>
<evidence type="ECO:0000256" key="1">
    <source>
        <dbReference type="ARBA" id="ARBA00001974"/>
    </source>
</evidence>
<evidence type="ECO:0000256" key="4">
    <source>
        <dbReference type="ARBA" id="ARBA00022630"/>
    </source>
</evidence>
<dbReference type="PANTHER" id="PTHR48083:SF13">
    <property type="entry name" value="ACYL-COA DEHYDROGENASE FAMILY MEMBER 11"/>
    <property type="match status" value="1"/>
</dbReference>
<feature type="domain" description="Acyl-CoA dehydrogenase/oxidase N-terminal" evidence="10">
    <location>
        <begin position="14"/>
        <end position="134"/>
    </location>
</feature>
<dbReference type="Gene3D" id="1.10.540.10">
    <property type="entry name" value="Acyl-CoA dehydrogenase/oxidase, N-terminal domain"/>
    <property type="match status" value="1"/>
</dbReference>
<dbReference type="PANTHER" id="PTHR48083">
    <property type="entry name" value="MEDIUM-CHAIN SPECIFIC ACYL-COA DEHYDROGENASE, MITOCHONDRIAL-RELATED"/>
    <property type="match status" value="1"/>
</dbReference>
<evidence type="ECO:0000259" key="10">
    <source>
        <dbReference type="Pfam" id="PF02771"/>
    </source>
</evidence>
<keyword evidence="12" id="KW-1185">Reference proteome</keyword>
<sequence>MDFSLSDKSCDYLSRVQEFIEQHIVPYESDYRKENQRLNAGPHWREWQVPPHVAELKAMAKKAGLWNLFLPDAELGQGLTTLEYAPIAECMGHSLLAPEIFNCNAPDTGNMEVLYHFGSAAQKTQWLEPLLAGDIRSVFCMTEPDVASSDATNMQTTITADGDEWVINGRKWWSTGLGHPDAQFAIVMGLTDADADKHSRHSMVIVPLNTPGVHIERMLPALGEYDAPYGHGEVIFDDVRVPKDHIIVGPGAGFKIAQGRLGPGRIHHCMRAIGAAERTLDMFIERGTSRIAFGQPLLKLGGNTERLADLRVAIDQARLLTLHAAWQIDKMGAMKAIKAISSIKLVAPQVLQRVVDETMQLYGGAAMCHDTPLPDLLAVAKSLRIADGPDAVHRATIAKTEVRAWQERMNER</sequence>
<dbReference type="Pfam" id="PF02771">
    <property type="entry name" value="Acyl-CoA_dh_N"/>
    <property type="match status" value="1"/>
</dbReference>
<evidence type="ECO:0000256" key="2">
    <source>
        <dbReference type="ARBA" id="ARBA00009347"/>
    </source>
</evidence>
<dbReference type="InterPro" id="IPR006091">
    <property type="entry name" value="Acyl-CoA_Oxase/DH_mid-dom"/>
</dbReference>
<accession>A0ABM9WNY2</accession>
<dbReference type="Pfam" id="PF00441">
    <property type="entry name" value="Acyl-CoA_dh_1"/>
    <property type="match status" value="1"/>
</dbReference>
<dbReference type="InterPro" id="IPR009075">
    <property type="entry name" value="AcylCo_DH/oxidase_C"/>
</dbReference>
<dbReference type="EMBL" id="AAMX01000003">
    <property type="protein sequence ID" value="EAQ32698.1"/>
    <property type="molecule type" value="Genomic_DNA"/>
</dbReference>
<keyword evidence="5 7" id="KW-0274">FAD</keyword>
<dbReference type="InterPro" id="IPR050741">
    <property type="entry name" value="Acyl-CoA_dehydrogenase"/>
</dbReference>
<evidence type="ECO:0000313" key="11">
    <source>
        <dbReference type="EMBL" id="EAQ32698.1"/>
    </source>
</evidence>
<name>A0ABM9WNY2_9GAMM</name>
<proteinExistence type="inferred from homology"/>
<evidence type="ECO:0000256" key="6">
    <source>
        <dbReference type="ARBA" id="ARBA00023002"/>
    </source>
</evidence>